<gene>
    <name evidence="2" type="ORF">HMPREF9695_02634</name>
</gene>
<proteinExistence type="predicted"/>
<name>K8P412_9BRAD</name>
<evidence type="ECO:0000313" key="2">
    <source>
        <dbReference type="EMBL" id="EKS36216.1"/>
    </source>
</evidence>
<dbReference type="EMBL" id="AGWX01000004">
    <property type="protein sequence ID" value="EKS36216.1"/>
    <property type="molecule type" value="Genomic_DNA"/>
</dbReference>
<accession>K8P412</accession>
<dbReference type="eggNOG" id="COG2771">
    <property type="taxonomic scope" value="Bacteria"/>
</dbReference>
<evidence type="ECO:0000259" key="1">
    <source>
        <dbReference type="Pfam" id="PF00989"/>
    </source>
</evidence>
<dbReference type="SUPFAM" id="SSF55785">
    <property type="entry name" value="PYP-like sensor domain (PAS domain)"/>
    <property type="match status" value="1"/>
</dbReference>
<dbReference type="InterPro" id="IPR016032">
    <property type="entry name" value="Sig_transdc_resp-reg_C-effctor"/>
</dbReference>
<protein>
    <recommendedName>
        <fullName evidence="1">PAS fold domain-containing protein</fullName>
    </recommendedName>
</protein>
<dbReference type="GO" id="GO:0006355">
    <property type="term" value="P:regulation of DNA-templated transcription"/>
    <property type="evidence" value="ECO:0007669"/>
    <property type="project" value="InterPro"/>
</dbReference>
<dbReference type="HOGENOM" id="CLU_037939_0_0_5"/>
<dbReference type="GO" id="GO:0003677">
    <property type="term" value="F:DNA binding"/>
    <property type="evidence" value="ECO:0007669"/>
    <property type="project" value="InterPro"/>
</dbReference>
<keyword evidence="3" id="KW-1185">Reference proteome</keyword>
<evidence type="ECO:0000313" key="3">
    <source>
        <dbReference type="Proteomes" id="UP000001096"/>
    </source>
</evidence>
<dbReference type="RefSeq" id="WP_006021332.1">
    <property type="nucleotide sequence ID" value="NZ_KB375283.1"/>
</dbReference>
<comment type="caution">
    <text evidence="2">The sequence shown here is derived from an EMBL/GenBank/DDBJ whole genome shotgun (WGS) entry which is preliminary data.</text>
</comment>
<dbReference type="PATRIC" id="fig|883078.3.peg.2715"/>
<dbReference type="Pfam" id="PF00989">
    <property type="entry name" value="PAS"/>
    <property type="match status" value="1"/>
</dbReference>
<feature type="domain" description="PAS fold" evidence="1">
    <location>
        <begin position="180"/>
        <end position="271"/>
    </location>
</feature>
<dbReference type="InterPro" id="IPR035965">
    <property type="entry name" value="PAS-like_dom_sf"/>
</dbReference>
<sequence>MSEAEGKFLDALYQGVSDSAQLTLALELIQNMFGCRSAVLVMVDARDPTANFVETSGTLLQSLQLYVEKYAQIDPAPARFLSLPAGRAMSTDRLFTPEERATGQFYNEFFKPIGLIETLGGPLYSSDGNFAMIALMRGDDRPPFDDREAAYLEQLMPHITRALQLRRTFFRIDSRNVGLQATLDRLQAGLMLLAADGEVLFVNAAMHALTQQSDGFVLGRMGKPLVTHTDARRRFDALLINVAGGGAGGVVAVPRARGRDYVVLVAPSPASSAQSDWERGGPRGAIVVVHDPDSGSANTSEILEQGLGLSKGAARLVAALAADHDLKTFAESEGVTIHTARFHLRSALSRTGAKTQAEVVRIAVRLLRDFALAEPNPVSST</sequence>
<dbReference type="AlphaFoldDB" id="K8P412"/>
<reference evidence="2 3" key="1">
    <citation type="submission" date="2012-04" db="EMBL/GenBank/DDBJ databases">
        <title>The Genome Sequence of Afipia broomeae ATCC 49717.</title>
        <authorList>
            <consortium name="The Broad Institute Genome Sequencing Platform"/>
            <person name="Earl A."/>
            <person name="Ward D."/>
            <person name="Feldgarden M."/>
            <person name="Gevers D."/>
            <person name="Huys G."/>
            <person name="Walker B."/>
            <person name="Young S.K."/>
            <person name="Zeng Q."/>
            <person name="Gargeya S."/>
            <person name="Fitzgerald M."/>
            <person name="Haas B."/>
            <person name="Abouelleil A."/>
            <person name="Alvarado L."/>
            <person name="Arachchi H.M."/>
            <person name="Berlin A."/>
            <person name="Chapman S.B."/>
            <person name="Goldberg J."/>
            <person name="Griggs A."/>
            <person name="Gujja S."/>
            <person name="Hansen M."/>
            <person name="Howarth C."/>
            <person name="Imamovic A."/>
            <person name="Larimer J."/>
            <person name="McCowen C."/>
            <person name="Montmayeur A."/>
            <person name="Murphy C."/>
            <person name="Neiman D."/>
            <person name="Pearson M."/>
            <person name="Priest M."/>
            <person name="Roberts A."/>
            <person name="Saif S."/>
            <person name="Shea T."/>
            <person name="Sisk P."/>
            <person name="Sykes S."/>
            <person name="Wortman J."/>
            <person name="Nusbaum C."/>
            <person name="Birren B."/>
        </authorList>
    </citation>
    <scope>NUCLEOTIDE SEQUENCE [LARGE SCALE GENOMIC DNA]</scope>
    <source>
        <strain evidence="2 3">ATCC 49717</strain>
    </source>
</reference>
<dbReference type="InterPro" id="IPR013767">
    <property type="entry name" value="PAS_fold"/>
</dbReference>
<dbReference type="Gene3D" id="3.30.450.20">
    <property type="entry name" value="PAS domain"/>
    <property type="match status" value="1"/>
</dbReference>
<organism evidence="2 3">
    <name type="scientific">Afipia broomeae ATCC 49717</name>
    <dbReference type="NCBI Taxonomy" id="883078"/>
    <lineage>
        <taxon>Bacteria</taxon>
        <taxon>Pseudomonadati</taxon>
        <taxon>Pseudomonadota</taxon>
        <taxon>Alphaproteobacteria</taxon>
        <taxon>Hyphomicrobiales</taxon>
        <taxon>Nitrobacteraceae</taxon>
        <taxon>Afipia</taxon>
    </lineage>
</organism>
<dbReference type="SUPFAM" id="SSF46894">
    <property type="entry name" value="C-terminal effector domain of the bipartite response regulators"/>
    <property type="match status" value="1"/>
</dbReference>
<dbReference type="SUPFAM" id="SSF55781">
    <property type="entry name" value="GAF domain-like"/>
    <property type="match status" value="1"/>
</dbReference>
<dbReference type="Proteomes" id="UP000001096">
    <property type="component" value="Unassembled WGS sequence"/>
</dbReference>